<keyword evidence="2" id="KW-0812">Transmembrane</keyword>
<dbReference type="KEGG" id="lpan:LPMP_340480"/>
<dbReference type="GO" id="GO:0016020">
    <property type="term" value="C:membrane"/>
    <property type="evidence" value="ECO:0007669"/>
    <property type="project" value="UniProtKB-SubCell"/>
</dbReference>
<evidence type="ECO:0000256" key="5">
    <source>
        <dbReference type="ARBA" id="ARBA00022989"/>
    </source>
</evidence>
<reference evidence="8" key="1">
    <citation type="journal article" date="2015" name="Sci. Rep.">
        <title>The genome of Leishmania panamensis: insights into genomics of the L. (Viannia) subgenus.</title>
        <authorList>
            <person name="Llanes A."/>
            <person name="Restrepo C.M."/>
            <person name="Vecchio G.D."/>
            <person name="Anguizola F.J."/>
            <person name="Lleonart R."/>
        </authorList>
    </citation>
    <scope>NUCLEOTIDE SEQUENCE [LARGE SCALE GENOMIC DNA]</scope>
    <source>
        <strain evidence="8">MHOM/PA/94/PSC-1</strain>
    </source>
</reference>
<gene>
    <name evidence="8" type="ORF">LPMP_340480</name>
</gene>
<dbReference type="InterPro" id="IPR001611">
    <property type="entry name" value="Leu-rich_rpt"/>
</dbReference>
<evidence type="ECO:0000256" key="1">
    <source>
        <dbReference type="ARBA" id="ARBA00004370"/>
    </source>
</evidence>
<dbReference type="Pfam" id="PF00560">
    <property type="entry name" value="LRR_1"/>
    <property type="match status" value="1"/>
</dbReference>
<dbReference type="AlphaFoldDB" id="A0A088S0C3"/>
<dbReference type="Pfam" id="PF13855">
    <property type="entry name" value="LRR_8"/>
    <property type="match status" value="1"/>
</dbReference>
<accession>A0A088S0C3</accession>
<evidence type="ECO:0000256" key="4">
    <source>
        <dbReference type="ARBA" id="ARBA00022737"/>
    </source>
</evidence>
<dbReference type="GeneID" id="22578552"/>
<keyword evidence="6" id="KW-0472">Membrane</keyword>
<evidence type="ECO:0000256" key="3">
    <source>
        <dbReference type="ARBA" id="ARBA00022729"/>
    </source>
</evidence>
<evidence type="ECO:0000256" key="6">
    <source>
        <dbReference type="ARBA" id="ARBA00023136"/>
    </source>
</evidence>
<keyword evidence="3" id="KW-0732">Signal</keyword>
<keyword evidence="5" id="KW-1133">Transmembrane helix</keyword>
<dbReference type="VEuPathDB" id="TriTrypDB:LPMP_340480"/>
<evidence type="ECO:0000313" key="8">
    <source>
        <dbReference type="EMBL" id="AIO01674.1"/>
    </source>
</evidence>
<dbReference type="FunFam" id="3.80.10.10:FF:000383">
    <property type="entry name" value="Leucine-rich repeat receptor protein kinase EMS1"/>
    <property type="match status" value="1"/>
</dbReference>
<protein>
    <submittedName>
        <fullName evidence="8">Proteophosphoglycan ppg4</fullName>
    </submittedName>
</protein>
<dbReference type="OrthoDB" id="267901at2759"/>
<dbReference type="VEuPathDB" id="TriTrypDB:LPAL13_340010100"/>
<dbReference type="PANTHER" id="PTHR48061:SF2">
    <property type="entry name" value="RECEPTOR LIKE PROTEIN 30-LIKE"/>
    <property type="match status" value="1"/>
</dbReference>
<keyword evidence="7" id="KW-0325">Glycoprotein</keyword>
<dbReference type="SUPFAM" id="SSF52058">
    <property type="entry name" value="L domain-like"/>
    <property type="match status" value="1"/>
</dbReference>
<dbReference type="EMBL" id="CP009403">
    <property type="protein sequence ID" value="AIO01674.1"/>
    <property type="molecule type" value="Genomic_DNA"/>
</dbReference>
<feature type="non-terminal residue" evidence="8">
    <location>
        <position position="1"/>
    </location>
</feature>
<proteinExistence type="predicted"/>
<evidence type="ECO:0000256" key="7">
    <source>
        <dbReference type="ARBA" id="ARBA00023180"/>
    </source>
</evidence>
<dbReference type="InterPro" id="IPR032675">
    <property type="entry name" value="LRR_dom_sf"/>
</dbReference>
<dbReference type="InterPro" id="IPR046956">
    <property type="entry name" value="RLP23-like"/>
</dbReference>
<dbReference type="RefSeq" id="XP_010702474.1">
    <property type="nucleotide sequence ID" value="XM_010704172.1"/>
</dbReference>
<keyword evidence="4" id="KW-0677">Repeat</keyword>
<organism evidence="8">
    <name type="scientific">Leishmania panamensis</name>
    <dbReference type="NCBI Taxonomy" id="5679"/>
    <lineage>
        <taxon>Eukaryota</taxon>
        <taxon>Discoba</taxon>
        <taxon>Euglenozoa</taxon>
        <taxon>Kinetoplastea</taxon>
        <taxon>Metakinetoplastina</taxon>
        <taxon>Trypanosomatida</taxon>
        <taxon>Trypanosomatidae</taxon>
        <taxon>Leishmaniinae</taxon>
        <taxon>Leishmania</taxon>
        <taxon>Leishmania guyanensis species complex</taxon>
    </lineage>
</organism>
<name>A0A088S0C3_LEIPA</name>
<comment type="subcellular location">
    <subcellularLocation>
        <location evidence="1">Membrane</location>
    </subcellularLocation>
</comment>
<dbReference type="Gene3D" id="3.80.10.10">
    <property type="entry name" value="Ribonuclease Inhibitor"/>
    <property type="match status" value="1"/>
</dbReference>
<dbReference type="PANTHER" id="PTHR48061">
    <property type="entry name" value="LEUCINE-RICH REPEAT RECEPTOR PROTEIN KINASE EMS1-LIKE-RELATED"/>
    <property type="match status" value="1"/>
</dbReference>
<evidence type="ECO:0000256" key="2">
    <source>
        <dbReference type="ARBA" id="ARBA00022692"/>
    </source>
</evidence>
<sequence length="223" mass="24561">SSSLNGCYGDVPFYSVDEVEATRGFLTVFRDSFEALVPLWVCPNYCVWHGVVCDISGVTLNLEDVELSGFLPGVGEDVDASKVVIRRIDMGGPEMKVELSGVLPPSWSRLNHLESLALSYTGVSGTLPPEWSELSSLEYLNLGYNILFGTLPSNWGSLKSLRELYLNDNLLSGQIPDSWMYMDAVEVLDLTNNMLNGGLPDFIVSIKRTFGATMAKSRHPSNR</sequence>